<dbReference type="OMA" id="QGKGKMY"/>
<evidence type="ECO:0000256" key="1">
    <source>
        <dbReference type="ARBA" id="ARBA00004370"/>
    </source>
</evidence>
<proteinExistence type="inferred from homology"/>
<dbReference type="Pfam" id="PF00211">
    <property type="entry name" value="Guanylate_cyc"/>
    <property type="match status" value="1"/>
</dbReference>
<dbReference type="Gene3D" id="3.30.70.1230">
    <property type="entry name" value="Nucleotide cyclase"/>
    <property type="match status" value="1"/>
</dbReference>
<evidence type="ECO:0000256" key="3">
    <source>
        <dbReference type="ARBA" id="ARBA00022741"/>
    </source>
</evidence>
<evidence type="ECO:0000256" key="4">
    <source>
        <dbReference type="ARBA" id="ARBA00022989"/>
    </source>
</evidence>
<evidence type="ECO:0000259" key="8">
    <source>
        <dbReference type="PROSITE" id="PS50125"/>
    </source>
</evidence>
<dbReference type="RefSeq" id="XP_002291338.1">
    <property type="nucleotide sequence ID" value="XM_002291302.1"/>
</dbReference>
<dbReference type="KEGG" id="tps:THAPSDRAFT_262719"/>
<dbReference type="SUPFAM" id="SSF55073">
    <property type="entry name" value="Nucleotide cyclase"/>
    <property type="match status" value="1"/>
</dbReference>
<keyword evidence="6 7" id="KW-0456">Lyase</keyword>
<keyword evidence="5" id="KW-0472">Membrane</keyword>
<reference evidence="9 10" key="2">
    <citation type="journal article" date="2008" name="Nature">
        <title>The Phaeodactylum genome reveals the evolutionary history of diatom genomes.</title>
        <authorList>
            <person name="Bowler C."/>
            <person name="Allen A.E."/>
            <person name="Badger J.H."/>
            <person name="Grimwood J."/>
            <person name="Jabbari K."/>
            <person name="Kuo A."/>
            <person name="Maheswari U."/>
            <person name="Martens C."/>
            <person name="Maumus F."/>
            <person name="Otillar R.P."/>
            <person name="Rayko E."/>
            <person name="Salamov A."/>
            <person name="Vandepoele K."/>
            <person name="Beszteri B."/>
            <person name="Gruber A."/>
            <person name="Heijde M."/>
            <person name="Katinka M."/>
            <person name="Mock T."/>
            <person name="Valentin K."/>
            <person name="Verret F."/>
            <person name="Berges J.A."/>
            <person name="Brownlee C."/>
            <person name="Cadoret J.P."/>
            <person name="Chiovitti A."/>
            <person name="Choi C.J."/>
            <person name="Coesel S."/>
            <person name="De Martino A."/>
            <person name="Detter J.C."/>
            <person name="Durkin C."/>
            <person name="Falciatore A."/>
            <person name="Fournet J."/>
            <person name="Haruta M."/>
            <person name="Huysman M.J."/>
            <person name="Jenkins B.D."/>
            <person name="Jiroutova K."/>
            <person name="Jorgensen R.E."/>
            <person name="Joubert Y."/>
            <person name="Kaplan A."/>
            <person name="Kroger N."/>
            <person name="Kroth P.G."/>
            <person name="La Roche J."/>
            <person name="Lindquist E."/>
            <person name="Lommer M."/>
            <person name="Martin-Jezequel V."/>
            <person name="Lopez P.J."/>
            <person name="Lucas S."/>
            <person name="Mangogna M."/>
            <person name="McGinnis K."/>
            <person name="Medlin L.K."/>
            <person name="Montsant A."/>
            <person name="Oudot-Le Secq M.P."/>
            <person name="Napoli C."/>
            <person name="Obornik M."/>
            <person name="Parker M.S."/>
            <person name="Petit J.L."/>
            <person name="Porcel B.M."/>
            <person name="Poulsen N."/>
            <person name="Robison M."/>
            <person name="Rychlewski L."/>
            <person name="Rynearson T.A."/>
            <person name="Schmutz J."/>
            <person name="Shapiro H."/>
            <person name="Siaut M."/>
            <person name="Stanley M."/>
            <person name="Sussman M.R."/>
            <person name="Taylor A.R."/>
            <person name="Vardi A."/>
            <person name="von Dassow P."/>
            <person name="Vyverman W."/>
            <person name="Willis A."/>
            <person name="Wyrwicz L.S."/>
            <person name="Rokhsar D.S."/>
            <person name="Weissenbach J."/>
            <person name="Armbrust E.V."/>
            <person name="Green B.R."/>
            <person name="Van de Peer Y."/>
            <person name="Grigoriev I.V."/>
        </authorList>
    </citation>
    <scope>NUCLEOTIDE SEQUENCE [LARGE SCALE GENOMIC DNA]</scope>
    <source>
        <strain evidence="9 10">CCMP1335</strain>
    </source>
</reference>
<gene>
    <name evidence="9" type="ORF">THAPSDRAFT_262719</name>
</gene>
<evidence type="ECO:0000313" key="9">
    <source>
        <dbReference type="EMBL" id="EED91445.1"/>
    </source>
</evidence>
<dbReference type="eggNOG" id="KOG1023">
    <property type="taxonomic scope" value="Eukaryota"/>
</dbReference>
<evidence type="ECO:0000256" key="2">
    <source>
        <dbReference type="ARBA" id="ARBA00022692"/>
    </source>
</evidence>
<dbReference type="GO" id="GO:0035556">
    <property type="term" value="P:intracellular signal transduction"/>
    <property type="evidence" value="ECO:0007669"/>
    <property type="project" value="InterPro"/>
</dbReference>
<sequence>EAERQASDSLLFNILPEHIAYRLKQDPSHIADHYDNTTILFADIVGFTDRTSSMSPHDVVTMLNDIFSRFDYLVGIYDLNKVKTIGDCYMVTSIPSDKLEHDGCARVCRFALDLLKAVRDFNNTAPQHGPINFRIGVATGSVVAGVVGTKRFLFDMWGDAVNVAARMEQSGLPGQIQVTQEVVTSAGSDFTFELRGTLTIKG</sequence>
<dbReference type="PANTHER" id="PTHR11920:SF335">
    <property type="entry name" value="GUANYLATE CYCLASE"/>
    <property type="match status" value="1"/>
</dbReference>
<dbReference type="GO" id="GO:0000166">
    <property type="term" value="F:nucleotide binding"/>
    <property type="evidence" value="ECO:0007669"/>
    <property type="project" value="UniProtKB-KW"/>
</dbReference>
<dbReference type="PANTHER" id="PTHR11920">
    <property type="entry name" value="GUANYLYL CYCLASE"/>
    <property type="match status" value="1"/>
</dbReference>
<dbReference type="InterPro" id="IPR018297">
    <property type="entry name" value="A/G_cyclase_CS"/>
</dbReference>
<evidence type="ECO:0000256" key="7">
    <source>
        <dbReference type="RuleBase" id="RU000405"/>
    </source>
</evidence>
<dbReference type="STRING" id="35128.B8C548"/>
<dbReference type="GO" id="GO:0016020">
    <property type="term" value="C:membrane"/>
    <property type="evidence" value="ECO:0007669"/>
    <property type="project" value="UniProtKB-SubCell"/>
</dbReference>
<dbReference type="PaxDb" id="35128-Thaps262719"/>
<dbReference type="InterPro" id="IPR001054">
    <property type="entry name" value="A/G_cyclase"/>
</dbReference>
<evidence type="ECO:0000313" key="10">
    <source>
        <dbReference type="Proteomes" id="UP000001449"/>
    </source>
</evidence>
<evidence type="ECO:0000256" key="6">
    <source>
        <dbReference type="ARBA" id="ARBA00023239"/>
    </source>
</evidence>
<dbReference type="SMART" id="SM00044">
    <property type="entry name" value="CYCc"/>
    <property type="match status" value="1"/>
</dbReference>
<feature type="non-terminal residue" evidence="9">
    <location>
        <position position="1"/>
    </location>
</feature>
<dbReference type="Proteomes" id="UP000001449">
    <property type="component" value="Chromosome 6"/>
</dbReference>
<organism evidence="9 10">
    <name type="scientific">Thalassiosira pseudonana</name>
    <name type="common">Marine diatom</name>
    <name type="synonym">Cyclotella nana</name>
    <dbReference type="NCBI Taxonomy" id="35128"/>
    <lineage>
        <taxon>Eukaryota</taxon>
        <taxon>Sar</taxon>
        <taxon>Stramenopiles</taxon>
        <taxon>Ochrophyta</taxon>
        <taxon>Bacillariophyta</taxon>
        <taxon>Coscinodiscophyceae</taxon>
        <taxon>Thalassiosirophycidae</taxon>
        <taxon>Thalassiosirales</taxon>
        <taxon>Thalassiosiraceae</taxon>
        <taxon>Thalassiosira</taxon>
    </lineage>
</organism>
<comment type="similarity">
    <text evidence="7">Belongs to the adenylyl cyclase class-4/guanylyl cyclase family.</text>
</comment>
<name>B8C548_THAPS</name>
<dbReference type="AlphaFoldDB" id="B8C548"/>
<dbReference type="GO" id="GO:0016849">
    <property type="term" value="F:phosphorus-oxygen lyase activity"/>
    <property type="evidence" value="ECO:0007669"/>
    <property type="project" value="InterPro"/>
</dbReference>
<keyword evidence="4" id="KW-1133">Transmembrane helix</keyword>
<dbReference type="GeneID" id="7451137"/>
<feature type="non-terminal residue" evidence="9">
    <location>
        <position position="202"/>
    </location>
</feature>
<comment type="subcellular location">
    <subcellularLocation>
        <location evidence="1">Membrane</location>
    </subcellularLocation>
</comment>
<dbReference type="PROSITE" id="PS00452">
    <property type="entry name" value="GUANYLATE_CYCLASE_1"/>
    <property type="match status" value="1"/>
</dbReference>
<keyword evidence="10" id="KW-1185">Reference proteome</keyword>
<dbReference type="HOGENOM" id="CLU_001072_6_1_1"/>
<feature type="domain" description="Guanylate cyclase" evidence="8">
    <location>
        <begin position="38"/>
        <end position="168"/>
    </location>
</feature>
<dbReference type="EMBL" id="CM000643">
    <property type="protein sequence ID" value="EED91445.1"/>
    <property type="molecule type" value="Genomic_DNA"/>
</dbReference>
<dbReference type="CDD" id="cd07302">
    <property type="entry name" value="CHD"/>
    <property type="match status" value="1"/>
</dbReference>
<protein>
    <submittedName>
        <fullName evidence="9">Guanylate or adenylate cyclase</fullName>
    </submittedName>
</protein>
<dbReference type="PROSITE" id="PS50125">
    <property type="entry name" value="GUANYLATE_CYCLASE_2"/>
    <property type="match status" value="1"/>
</dbReference>
<dbReference type="InterPro" id="IPR029787">
    <property type="entry name" value="Nucleotide_cyclase"/>
</dbReference>
<keyword evidence="3" id="KW-0547">Nucleotide-binding</keyword>
<accession>B8C548</accession>
<dbReference type="GO" id="GO:0009190">
    <property type="term" value="P:cyclic nucleotide biosynthetic process"/>
    <property type="evidence" value="ECO:0007669"/>
    <property type="project" value="InterPro"/>
</dbReference>
<keyword evidence="2" id="KW-0812">Transmembrane</keyword>
<dbReference type="InterPro" id="IPR050401">
    <property type="entry name" value="Cyclic_nucleotide_synthase"/>
</dbReference>
<dbReference type="InParanoid" id="B8C548"/>
<evidence type="ECO:0000256" key="5">
    <source>
        <dbReference type="ARBA" id="ARBA00023136"/>
    </source>
</evidence>
<reference evidence="9 10" key="1">
    <citation type="journal article" date="2004" name="Science">
        <title>The genome of the diatom Thalassiosira pseudonana: ecology, evolution, and metabolism.</title>
        <authorList>
            <person name="Armbrust E.V."/>
            <person name="Berges J.A."/>
            <person name="Bowler C."/>
            <person name="Green B.R."/>
            <person name="Martinez D."/>
            <person name="Putnam N.H."/>
            <person name="Zhou S."/>
            <person name="Allen A.E."/>
            <person name="Apt K.E."/>
            <person name="Bechner M."/>
            <person name="Brzezinski M.A."/>
            <person name="Chaal B.K."/>
            <person name="Chiovitti A."/>
            <person name="Davis A.K."/>
            <person name="Demarest M.S."/>
            <person name="Detter J.C."/>
            <person name="Glavina T."/>
            <person name="Goodstein D."/>
            <person name="Hadi M.Z."/>
            <person name="Hellsten U."/>
            <person name="Hildebrand M."/>
            <person name="Jenkins B.D."/>
            <person name="Jurka J."/>
            <person name="Kapitonov V.V."/>
            <person name="Kroger N."/>
            <person name="Lau W.W."/>
            <person name="Lane T.W."/>
            <person name="Larimer F.W."/>
            <person name="Lippmeier J.C."/>
            <person name="Lucas S."/>
            <person name="Medina M."/>
            <person name="Montsant A."/>
            <person name="Obornik M."/>
            <person name="Parker M.S."/>
            <person name="Palenik B."/>
            <person name="Pazour G.J."/>
            <person name="Richardson P.M."/>
            <person name="Rynearson T.A."/>
            <person name="Saito M.A."/>
            <person name="Schwartz D.C."/>
            <person name="Thamatrakoln K."/>
            <person name="Valentin K."/>
            <person name="Vardi A."/>
            <person name="Wilkerson F.P."/>
            <person name="Rokhsar D.S."/>
        </authorList>
    </citation>
    <scope>NUCLEOTIDE SEQUENCE [LARGE SCALE GENOMIC DNA]</scope>
    <source>
        <strain evidence="9 10">CCMP1335</strain>
    </source>
</reference>